<dbReference type="Gene3D" id="1.10.287.130">
    <property type="match status" value="1"/>
</dbReference>
<keyword evidence="8" id="KW-1133">Transmembrane helix</keyword>
<name>A0A1H8GNK3_9RHOB</name>
<keyword evidence="3 6" id="KW-0597">Phosphoprotein</keyword>
<dbReference type="SMART" id="SM00448">
    <property type="entry name" value="REC"/>
    <property type="match status" value="1"/>
</dbReference>
<evidence type="ECO:0000256" key="7">
    <source>
        <dbReference type="SAM" id="MobiDB-lite"/>
    </source>
</evidence>
<evidence type="ECO:0000256" key="2">
    <source>
        <dbReference type="ARBA" id="ARBA00012438"/>
    </source>
</evidence>
<dbReference type="Proteomes" id="UP000183002">
    <property type="component" value="Unassembled WGS sequence"/>
</dbReference>
<dbReference type="SUPFAM" id="SSF47384">
    <property type="entry name" value="Homodimeric domain of signal transducing histidine kinase"/>
    <property type="match status" value="1"/>
</dbReference>
<dbReference type="Gene3D" id="3.40.50.2300">
    <property type="match status" value="1"/>
</dbReference>
<protein>
    <recommendedName>
        <fullName evidence="2">histidine kinase</fullName>
        <ecNumber evidence="2">2.7.13.3</ecNumber>
    </recommendedName>
</protein>
<dbReference type="InterPro" id="IPR011006">
    <property type="entry name" value="CheY-like_superfamily"/>
</dbReference>
<dbReference type="Pfam" id="PF00512">
    <property type="entry name" value="HisKA"/>
    <property type="match status" value="1"/>
</dbReference>
<evidence type="ECO:0000256" key="8">
    <source>
        <dbReference type="SAM" id="Phobius"/>
    </source>
</evidence>
<evidence type="ECO:0000256" key="5">
    <source>
        <dbReference type="ARBA" id="ARBA00022777"/>
    </source>
</evidence>
<evidence type="ECO:0000259" key="10">
    <source>
        <dbReference type="PROSITE" id="PS50110"/>
    </source>
</evidence>
<dbReference type="PANTHER" id="PTHR43047">
    <property type="entry name" value="TWO-COMPONENT HISTIDINE PROTEIN KINASE"/>
    <property type="match status" value="1"/>
</dbReference>
<dbReference type="SMART" id="SM00387">
    <property type="entry name" value="HATPase_c"/>
    <property type="match status" value="1"/>
</dbReference>
<evidence type="ECO:0000259" key="9">
    <source>
        <dbReference type="PROSITE" id="PS50109"/>
    </source>
</evidence>
<reference evidence="11 12" key="1">
    <citation type="submission" date="2016-10" db="EMBL/GenBank/DDBJ databases">
        <authorList>
            <person name="de Groot N.N."/>
        </authorList>
    </citation>
    <scope>NUCLEOTIDE SEQUENCE [LARGE SCALE GENOMIC DNA]</scope>
    <source>
        <strain evidence="11 12">CGMCC 1.10836</strain>
    </source>
</reference>
<keyword evidence="8" id="KW-0812">Transmembrane</keyword>
<feature type="transmembrane region" description="Helical" evidence="8">
    <location>
        <begin position="154"/>
        <end position="174"/>
    </location>
</feature>
<dbReference type="InterPro" id="IPR003594">
    <property type="entry name" value="HATPase_dom"/>
</dbReference>
<dbReference type="Gene3D" id="3.30.565.10">
    <property type="entry name" value="Histidine kinase-like ATPase, C-terminal domain"/>
    <property type="match status" value="1"/>
</dbReference>
<proteinExistence type="predicted"/>
<dbReference type="EC" id="2.7.13.3" evidence="2"/>
<dbReference type="EMBL" id="FOCO01000014">
    <property type="protein sequence ID" value="SEN45314.1"/>
    <property type="molecule type" value="Genomic_DNA"/>
</dbReference>
<feature type="region of interest" description="Disordered" evidence="7">
    <location>
        <begin position="1"/>
        <end position="27"/>
    </location>
</feature>
<organism evidence="11 12">
    <name type="scientific">Pseudorhodobacter antarcticus</name>
    <dbReference type="NCBI Taxonomy" id="1077947"/>
    <lineage>
        <taxon>Bacteria</taxon>
        <taxon>Pseudomonadati</taxon>
        <taxon>Pseudomonadota</taxon>
        <taxon>Alphaproteobacteria</taxon>
        <taxon>Rhodobacterales</taxon>
        <taxon>Paracoccaceae</taxon>
        <taxon>Pseudorhodobacter</taxon>
    </lineage>
</organism>
<dbReference type="SMART" id="SM00388">
    <property type="entry name" value="HisKA"/>
    <property type="match status" value="1"/>
</dbReference>
<dbReference type="InterPro" id="IPR036097">
    <property type="entry name" value="HisK_dim/P_sf"/>
</dbReference>
<accession>A0A1H8GNK3</accession>
<dbReference type="InterPro" id="IPR004358">
    <property type="entry name" value="Sig_transdc_His_kin-like_C"/>
</dbReference>
<dbReference type="InterPro" id="IPR003661">
    <property type="entry name" value="HisK_dim/P_dom"/>
</dbReference>
<feature type="transmembrane region" description="Helical" evidence="8">
    <location>
        <begin position="100"/>
        <end position="122"/>
    </location>
</feature>
<feature type="transmembrane region" description="Helical" evidence="8">
    <location>
        <begin position="53"/>
        <end position="79"/>
    </location>
</feature>
<evidence type="ECO:0000256" key="4">
    <source>
        <dbReference type="ARBA" id="ARBA00022679"/>
    </source>
</evidence>
<feature type="domain" description="Histidine kinase" evidence="9">
    <location>
        <begin position="231"/>
        <end position="456"/>
    </location>
</feature>
<dbReference type="PANTHER" id="PTHR43047:SF64">
    <property type="entry name" value="HISTIDINE KINASE CONTAINING CHEY-HOMOLOGOUS RECEIVER DOMAIN AND PAS DOMAIN-RELATED"/>
    <property type="match status" value="1"/>
</dbReference>
<sequence>MSHPADSPRNARASDLQAEGANKWGSAPEDPVIEEIKRQRDLLVHEAWGRLPLTLLAVMMTTIYLPVWVAATCAALNVAAECGAMRYMRGLVPHRHPRRYNFVVFCSVALEFFYVLPAVLVWQLDANYAKAFAMGMLCITLVQMIAVRTIHMRFGSATLLGAGLPAVVGNTVFWVQIDGYWGLLSSSLALLGGMAYTLLAMQSSNHMHQRAARDRAVALDSAKAKSRFLAQMSHELRTPLNAILGMGHAELRRSTDTLAQNRLSVLIASAEGLSTILDDILDMSAIEAGRLPIRPQAVSPSAEIAATLALFLPGVTAAGLTLHQDIDAALDPVWMVDPQRLQQCLSNLLSNALKNTLRGGIHVSARTEAEAGKGDADTLLVVTVSDTGQGIPFHFHRTLFEPFVQARTPRAGTESNGLGLSISRTMARQMGGDLTIAPNAPDQSGARFILSLGLGVAPMDSVDSVDGPKPLGTAPRLPELDTAGLTVLVVDDIATNRLVASTYLRMLGAVMIEAASGAEALEVLGQTRPDLVLLDMNMPAMNGLETLAKIRALPDGAGQLPVIAMTADAMSEHRAFYLSSGVDGYLAKPINPARIEAEIHAVLGAARSV</sequence>
<comment type="catalytic activity">
    <reaction evidence="1">
        <text>ATP + protein L-histidine = ADP + protein N-phospho-L-histidine.</text>
        <dbReference type="EC" id="2.7.13.3"/>
    </reaction>
</comment>
<feature type="modified residue" description="4-aspartylphosphate" evidence="6">
    <location>
        <position position="535"/>
    </location>
</feature>
<dbReference type="InterPro" id="IPR005467">
    <property type="entry name" value="His_kinase_dom"/>
</dbReference>
<dbReference type="RefSeq" id="WP_050520912.1">
    <property type="nucleotide sequence ID" value="NZ_FOCO01000014.1"/>
</dbReference>
<keyword evidence="5 11" id="KW-0418">Kinase</keyword>
<evidence type="ECO:0000256" key="3">
    <source>
        <dbReference type="ARBA" id="ARBA00022553"/>
    </source>
</evidence>
<feature type="transmembrane region" description="Helical" evidence="8">
    <location>
        <begin position="128"/>
        <end position="147"/>
    </location>
</feature>
<evidence type="ECO:0000256" key="6">
    <source>
        <dbReference type="PROSITE-ProRule" id="PRU00169"/>
    </source>
</evidence>
<dbReference type="InterPro" id="IPR001789">
    <property type="entry name" value="Sig_transdc_resp-reg_receiver"/>
</dbReference>
<dbReference type="STRING" id="1077947.SAMN05216227_101466"/>
<keyword evidence="12" id="KW-1185">Reference proteome</keyword>
<evidence type="ECO:0000313" key="12">
    <source>
        <dbReference type="Proteomes" id="UP000183002"/>
    </source>
</evidence>
<dbReference type="AlphaFoldDB" id="A0A1H8GNK3"/>
<dbReference type="CDD" id="cd00082">
    <property type="entry name" value="HisKA"/>
    <property type="match status" value="1"/>
</dbReference>
<keyword evidence="4" id="KW-0808">Transferase</keyword>
<evidence type="ECO:0000256" key="1">
    <source>
        <dbReference type="ARBA" id="ARBA00000085"/>
    </source>
</evidence>
<evidence type="ECO:0000313" key="11">
    <source>
        <dbReference type="EMBL" id="SEN45314.1"/>
    </source>
</evidence>
<dbReference type="PROSITE" id="PS50109">
    <property type="entry name" value="HIS_KIN"/>
    <property type="match status" value="1"/>
</dbReference>
<dbReference type="Pfam" id="PF00072">
    <property type="entry name" value="Response_reg"/>
    <property type="match status" value="1"/>
</dbReference>
<dbReference type="OrthoDB" id="9801651at2"/>
<gene>
    <name evidence="11" type="ORF">SAMN05216227_101466</name>
</gene>
<feature type="domain" description="Response regulatory" evidence="10">
    <location>
        <begin position="486"/>
        <end position="603"/>
    </location>
</feature>
<dbReference type="InterPro" id="IPR036890">
    <property type="entry name" value="HATPase_C_sf"/>
</dbReference>
<dbReference type="CDD" id="cd17546">
    <property type="entry name" value="REC_hyHK_CKI1_RcsC-like"/>
    <property type="match status" value="1"/>
</dbReference>
<dbReference type="SUPFAM" id="SSF52172">
    <property type="entry name" value="CheY-like"/>
    <property type="match status" value="1"/>
</dbReference>
<dbReference type="Pfam" id="PF02518">
    <property type="entry name" value="HATPase_c"/>
    <property type="match status" value="1"/>
</dbReference>
<feature type="transmembrane region" description="Helical" evidence="8">
    <location>
        <begin position="180"/>
        <end position="201"/>
    </location>
</feature>
<keyword evidence="8" id="KW-0472">Membrane</keyword>
<dbReference type="PROSITE" id="PS50110">
    <property type="entry name" value="RESPONSE_REGULATORY"/>
    <property type="match status" value="1"/>
</dbReference>
<dbReference type="SUPFAM" id="SSF55874">
    <property type="entry name" value="ATPase domain of HSP90 chaperone/DNA topoisomerase II/histidine kinase"/>
    <property type="match status" value="1"/>
</dbReference>
<dbReference type="PRINTS" id="PR00344">
    <property type="entry name" value="BCTRLSENSOR"/>
</dbReference>
<dbReference type="GO" id="GO:0000155">
    <property type="term" value="F:phosphorelay sensor kinase activity"/>
    <property type="evidence" value="ECO:0007669"/>
    <property type="project" value="InterPro"/>
</dbReference>